<dbReference type="STRING" id="640512.BC1003_3186"/>
<accession>E1TB99</accession>
<reference evidence="1" key="1">
    <citation type="submission" date="2010-09" db="EMBL/GenBank/DDBJ databases">
        <title>Complete sequence of chromosome1 of Burkholderia sp. CCGE1003.</title>
        <authorList>
            <consortium name="US DOE Joint Genome Institute"/>
            <person name="Lucas S."/>
            <person name="Copeland A."/>
            <person name="Lapidus A."/>
            <person name="Cheng J.-F."/>
            <person name="Bruce D."/>
            <person name="Goodwin L."/>
            <person name="Pitluck S."/>
            <person name="Daligault H."/>
            <person name="Davenport K."/>
            <person name="Detter J.C."/>
            <person name="Han C."/>
            <person name="Tapia R."/>
            <person name="Land M."/>
            <person name="Hauser L."/>
            <person name="Jeffries C."/>
            <person name="Kyrpides N."/>
            <person name="Ivanova N."/>
            <person name="Ovchinnikova G."/>
            <person name="Martinez-Romero E."/>
            <person name="Rogel M.A."/>
            <person name="Auchtung J."/>
            <person name="Tiedje J.M."/>
            <person name="Woyke T."/>
        </authorList>
    </citation>
    <scope>NUCLEOTIDE SEQUENCE</scope>
    <source>
        <strain evidence="1">CCGE1003</strain>
    </source>
</reference>
<evidence type="ECO:0000313" key="1">
    <source>
        <dbReference type="EMBL" id="ADN59133.1"/>
    </source>
</evidence>
<gene>
    <name evidence="1" type="ordered locus">BC1003_3186</name>
</gene>
<name>E1TB99_BURSG</name>
<dbReference type="AlphaFoldDB" id="E1TB99"/>
<organism evidence="1">
    <name type="scientific">Burkholderia sp. (strain CCGE1003)</name>
    <dbReference type="NCBI Taxonomy" id="640512"/>
    <lineage>
        <taxon>Bacteria</taxon>
        <taxon>Pseudomonadati</taxon>
        <taxon>Pseudomonadota</taxon>
        <taxon>Betaproteobacteria</taxon>
        <taxon>Burkholderiales</taxon>
        <taxon>Burkholderiaceae</taxon>
        <taxon>Burkholderia</taxon>
    </lineage>
</organism>
<dbReference type="EMBL" id="CP002217">
    <property type="protein sequence ID" value="ADN59133.1"/>
    <property type="molecule type" value="Genomic_DNA"/>
</dbReference>
<dbReference type="HOGENOM" id="CLU_2314966_0_0_4"/>
<proteinExistence type="predicted"/>
<protein>
    <submittedName>
        <fullName evidence="1">Uncharacterized protein</fullName>
    </submittedName>
</protein>
<sequence>MPVLTPPYRIGYRIAAGLIVGPGNLDAALLSPPAYLGADFFCPRLTGGSVVSGSRGLACVSCLRLLAACYAPLPSVVETTSLLRKLSIVESETPRPSVR</sequence>
<dbReference type="KEGG" id="bgf:BC1003_3186"/>